<keyword evidence="6" id="KW-1185">Reference proteome</keyword>
<keyword evidence="3" id="KW-0378">Hydrolase</keyword>
<dbReference type="InterPro" id="IPR003653">
    <property type="entry name" value="Peptidase_C48_C"/>
</dbReference>
<feature type="domain" description="Ubiquitin-like protease family profile" evidence="4">
    <location>
        <begin position="1"/>
        <end position="155"/>
    </location>
</feature>
<name>A0A0K9Q401_ZOSMR</name>
<proteinExistence type="inferred from homology"/>
<evidence type="ECO:0000256" key="3">
    <source>
        <dbReference type="ARBA" id="ARBA00022801"/>
    </source>
</evidence>
<dbReference type="GO" id="GO:0008234">
    <property type="term" value="F:cysteine-type peptidase activity"/>
    <property type="evidence" value="ECO:0007669"/>
    <property type="project" value="InterPro"/>
</dbReference>
<dbReference type="EMBL" id="LFYR01000113">
    <property type="protein sequence ID" value="KMZ75909.1"/>
    <property type="molecule type" value="Genomic_DNA"/>
</dbReference>
<evidence type="ECO:0000313" key="5">
    <source>
        <dbReference type="EMBL" id="KMZ75909.1"/>
    </source>
</evidence>
<evidence type="ECO:0000256" key="2">
    <source>
        <dbReference type="ARBA" id="ARBA00022670"/>
    </source>
</evidence>
<dbReference type="Proteomes" id="UP000036987">
    <property type="component" value="Unassembled WGS sequence"/>
</dbReference>
<evidence type="ECO:0000259" key="4">
    <source>
        <dbReference type="PROSITE" id="PS50600"/>
    </source>
</evidence>
<dbReference type="AlphaFoldDB" id="A0A0K9Q401"/>
<evidence type="ECO:0000256" key="1">
    <source>
        <dbReference type="ARBA" id="ARBA00005234"/>
    </source>
</evidence>
<reference evidence="6" key="1">
    <citation type="journal article" date="2016" name="Nature">
        <title>The genome of the seagrass Zostera marina reveals angiosperm adaptation to the sea.</title>
        <authorList>
            <person name="Olsen J.L."/>
            <person name="Rouze P."/>
            <person name="Verhelst B."/>
            <person name="Lin Y.-C."/>
            <person name="Bayer T."/>
            <person name="Collen J."/>
            <person name="Dattolo E."/>
            <person name="De Paoli E."/>
            <person name="Dittami S."/>
            <person name="Maumus F."/>
            <person name="Michel G."/>
            <person name="Kersting A."/>
            <person name="Lauritano C."/>
            <person name="Lohaus R."/>
            <person name="Toepel M."/>
            <person name="Tonon T."/>
            <person name="Vanneste K."/>
            <person name="Amirebrahimi M."/>
            <person name="Brakel J."/>
            <person name="Bostroem C."/>
            <person name="Chovatia M."/>
            <person name="Grimwood J."/>
            <person name="Jenkins J.W."/>
            <person name="Jueterbock A."/>
            <person name="Mraz A."/>
            <person name="Stam W.T."/>
            <person name="Tice H."/>
            <person name="Bornberg-Bauer E."/>
            <person name="Green P.J."/>
            <person name="Pearson G.A."/>
            <person name="Procaccini G."/>
            <person name="Duarte C.M."/>
            <person name="Schmutz J."/>
            <person name="Reusch T.B.H."/>
            <person name="Van de Peer Y."/>
        </authorList>
    </citation>
    <scope>NUCLEOTIDE SEQUENCE [LARGE SCALE GENOMIC DNA]</scope>
    <source>
        <strain evidence="6">cv. Finnish</strain>
    </source>
</reference>
<evidence type="ECO:0000313" key="6">
    <source>
        <dbReference type="Proteomes" id="UP000036987"/>
    </source>
</evidence>
<dbReference type="GO" id="GO:0006508">
    <property type="term" value="P:proteolysis"/>
    <property type="evidence" value="ECO:0007669"/>
    <property type="project" value="UniProtKB-KW"/>
</dbReference>
<dbReference type="Gene3D" id="3.40.395.10">
    <property type="entry name" value="Adenoviral Proteinase, Chain A"/>
    <property type="match status" value="1"/>
</dbReference>
<organism evidence="5 6">
    <name type="scientific">Zostera marina</name>
    <name type="common">Eelgrass</name>
    <dbReference type="NCBI Taxonomy" id="29655"/>
    <lineage>
        <taxon>Eukaryota</taxon>
        <taxon>Viridiplantae</taxon>
        <taxon>Streptophyta</taxon>
        <taxon>Embryophyta</taxon>
        <taxon>Tracheophyta</taxon>
        <taxon>Spermatophyta</taxon>
        <taxon>Magnoliopsida</taxon>
        <taxon>Liliopsida</taxon>
        <taxon>Zosteraceae</taxon>
        <taxon>Zostera</taxon>
    </lineage>
</organism>
<comment type="similarity">
    <text evidence="1">Belongs to the peptidase C48 family.</text>
</comment>
<accession>A0A0K9Q401</accession>
<dbReference type="OrthoDB" id="723791at2759"/>
<protein>
    <recommendedName>
        <fullName evidence="4">Ubiquitin-like protease family profile domain-containing protein</fullName>
    </recommendedName>
</protein>
<dbReference type="InterPro" id="IPR038765">
    <property type="entry name" value="Papain-like_cys_pep_sf"/>
</dbReference>
<keyword evidence="2" id="KW-0645">Protease</keyword>
<comment type="caution">
    <text evidence="5">The sequence shown here is derived from an EMBL/GenBank/DDBJ whole genome shotgun (WGS) entry which is preliminary data.</text>
</comment>
<sequence>LIDLYAEVILNKVVVDGKDRASYEILPADTFMKYKGYIGGSGNLETQFYMEMMADKVNDSQIDKIFVPINQGDHWHLLTVNFDGCTMTHYNSRKNQAKHYREFLRVAGWMNAYLTLRFDKFEDKEWNRIVEPRFTQVKCKDDDNGLRMLLAIEALALGHVGYGIDKDLNAAKWSLLDGIRMMATFDD</sequence>
<dbReference type="SUPFAM" id="SSF54001">
    <property type="entry name" value="Cysteine proteinases"/>
    <property type="match status" value="1"/>
</dbReference>
<gene>
    <name evidence="5" type="ORF">ZOSMA_10G01770</name>
</gene>
<feature type="non-terminal residue" evidence="5">
    <location>
        <position position="1"/>
    </location>
</feature>
<dbReference type="PROSITE" id="PS50600">
    <property type="entry name" value="ULP_PROTEASE"/>
    <property type="match status" value="1"/>
</dbReference>
<dbReference type="Pfam" id="PF02902">
    <property type="entry name" value="Peptidase_C48"/>
    <property type="match status" value="1"/>
</dbReference>